<proteinExistence type="predicted"/>
<dbReference type="InterPro" id="IPR029063">
    <property type="entry name" value="SAM-dependent_MTases_sf"/>
</dbReference>
<evidence type="ECO:0000256" key="1">
    <source>
        <dbReference type="ARBA" id="ARBA00022603"/>
    </source>
</evidence>
<evidence type="ECO:0000256" key="2">
    <source>
        <dbReference type="ARBA" id="ARBA00022679"/>
    </source>
</evidence>
<sequence>MRIIAGKYRGRVLKEFRGQDIRPTADRVKESVFQILSSRLFGARVLDLFCGSGALGIESLSRGAGEVVFNDISKESLKLLAANLKLVGERAQTVNLPYESCLKTLSGRFSLIFCDPPYRMDCLAEILGLVKERGLLEADGLVVFEGEREETPPEGWEIADERRYGRTRVYFFRPADEEKGGEEP</sequence>
<protein>
    <submittedName>
        <fullName evidence="3">16S rRNA (Guanine(966)-N(2))-methyltransferase RsmD</fullName>
        <ecNumber evidence="3">2.1.1.171</ecNumber>
    </submittedName>
</protein>
<reference evidence="3" key="1">
    <citation type="journal article" date="2021" name="PeerJ">
        <title>Extensive microbial diversity within the chicken gut microbiome revealed by metagenomics and culture.</title>
        <authorList>
            <person name="Gilroy R."/>
            <person name="Ravi A."/>
            <person name="Getino M."/>
            <person name="Pursley I."/>
            <person name="Horton D.L."/>
            <person name="Alikhan N.F."/>
            <person name="Baker D."/>
            <person name="Gharbi K."/>
            <person name="Hall N."/>
            <person name="Watson M."/>
            <person name="Adriaenssens E.M."/>
            <person name="Foster-Nyarko E."/>
            <person name="Jarju S."/>
            <person name="Secka A."/>
            <person name="Antonio M."/>
            <person name="Oren A."/>
            <person name="Chaudhuri R.R."/>
            <person name="La Ragione R."/>
            <person name="Hildebrand F."/>
            <person name="Pallen M.J."/>
        </authorList>
    </citation>
    <scope>NUCLEOTIDE SEQUENCE</scope>
    <source>
        <strain evidence="3">ChiW7-2402</strain>
    </source>
</reference>
<reference evidence="3" key="2">
    <citation type="submission" date="2021-04" db="EMBL/GenBank/DDBJ databases">
        <authorList>
            <person name="Gilroy R."/>
        </authorList>
    </citation>
    <scope>NUCLEOTIDE SEQUENCE</scope>
    <source>
        <strain evidence="3">ChiW7-2402</strain>
    </source>
</reference>
<dbReference type="Gene3D" id="3.40.50.150">
    <property type="entry name" value="Vaccinia Virus protein VP39"/>
    <property type="match status" value="1"/>
</dbReference>
<dbReference type="InterPro" id="IPR002052">
    <property type="entry name" value="DNA_methylase_N6_adenine_CS"/>
</dbReference>
<dbReference type="Proteomes" id="UP000824102">
    <property type="component" value="Unassembled WGS sequence"/>
</dbReference>
<dbReference type="PANTHER" id="PTHR43542">
    <property type="entry name" value="METHYLTRANSFERASE"/>
    <property type="match status" value="1"/>
</dbReference>
<dbReference type="SUPFAM" id="SSF53335">
    <property type="entry name" value="S-adenosyl-L-methionine-dependent methyltransferases"/>
    <property type="match status" value="1"/>
</dbReference>
<dbReference type="PANTHER" id="PTHR43542:SF1">
    <property type="entry name" value="METHYLTRANSFERASE"/>
    <property type="match status" value="1"/>
</dbReference>
<keyword evidence="2 3" id="KW-0808">Transferase</keyword>
<dbReference type="EC" id="2.1.1.171" evidence="3"/>
<dbReference type="CDD" id="cd02440">
    <property type="entry name" value="AdoMet_MTases"/>
    <property type="match status" value="1"/>
</dbReference>
<evidence type="ECO:0000313" key="4">
    <source>
        <dbReference type="Proteomes" id="UP000824102"/>
    </source>
</evidence>
<dbReference type="AlphaFoldDB" id="A0A9D2G4P5"/>
<dbReference type="GO" id="GO:0052913">
    <property type="term" value="F:16S rRNA (guanine(966)-N(2))-methyltransferase activity"/>
    <property type="evidence" value="ECO:0007669"/>
    <property type="project" value="UniProtKB-EC"/>
</dbReference>
<dbReference type="InterPro" id="IPR004398">
    <property type="entry name" value="RNA_MeTrfase_RsmD"/>
</dbReference>
<evidence type="ECO:0000313" key="3">
    <source>
        <dbReference type="EMBL" id="HIZ72270.1"/>
    </source>
</evidence>
<name>A0A9D2G4P5_9FIRM</name>
<comment type="caution">
    <text evidence="3">The sequence shown here is derived from an EMBL/GenBank/DDBJ whole genome shotgun (WGS) entry which is preliminary data.</text>
</comment>
<gene>
    <name evidence="3" type="primary">rsmD</name>
    <name evidence="3" type="ORF">H9964_01675</name>
</gene>
<dbReference type="PIRSF" id="PIRSF004553">
    <property type="entry name" value="CHP00095"/>
    <property type="match status" value="1"/>
</dbReference>
<dbReference type="NCBIfam" id="TIGR00095">
    <property type="entry name" value="16S rRNA (guanine(966)-N(2))-methyltransferase RsmD"/>
    <property type="match status" value="1"/>
</dbReference>
<dbReference type="Pfam" id="PF03602">
    <property type="entry name" value="Cons_hypoth95"/>
    <property type="match status" value="1"/>
</dbReference>
<keyword evidence="1 3" id="KW-0489">Methyltransferase</keyword>
<accession>A0A9D2G4P5</accession>
<dbReference type="PROSITE" id="PS00092">
    <property type="entry name" value="N6_MTASE"/>
    <property type="match status" value="1"/>
</dbReference>
<dbReference type="EMBL" id="DXBB01000034">
    <property type="protein sequence ID" value="HIZ72270.1"/>
    <property type="molecule type" value="Genomic_DNA"/>
</dbReference>
<organism evidence="3 4">
    <name type="scientific">Candidatus Gallimonas intestinavium</name>
    <dbReference type="NCBI Taxonomy" id="2838603"/>
    <lineage>
        <taxon>Bacteria</taxon>
        <taxon>Bacillati</taxon>
        <taxon>Bacillota</taxon>
        <taxon>Clostridia</taxon>
        <taxon>Candidatus Gallimonas</taxon>
    </lineage>
</organism>
<dbReference type="GO" id="GO:0003676">
    <property type="term" value="F:nucleic acid binding"/>
    <property type="evidence" value="ECO:0007669"/>
    <property type="project" value="InterPro"/>
</dbReference>